<dbReference type="EMBL" id="JBHSIM010000052">
    <property type="protein sequence ID" value="MFC4836048.1"/>
    <property type="molecule type" value="Genomic_DNA"/>
</dbReference>
<dbReference type="Proteomes" id="UP001595909">
    <property type="component" value="Unassembled WGS sequence"/>
</dbReference>
<name>A0ABV9RQE6_9PSEU</name>
<dbReference type="SUPFAM" id="SSF47148">
    <property type="entry name" value="Diol dehydratase, gamma subunit"/>
    <property type="match status" value="1"/>
</dbReference>
<reference evidence="2" key="1">
    <citation type="journal article" date="2019" name="Int. J. Syst. Evol. Microbiol.">
        <title>The Global Catalogue of Microorganisms (GCM) 10K type strain sequencing project: providing services to taxonomists for standard genome sequencing and annotation.</title>
        <authorList>
            <consortium name="The Broad Institute Genomics Platform"/>
            <consortium name="The Broad Institute Genome Sequencing Center for Infectious Disease"/>
            <person name="Wu L."/>
            <person name="Ma J."/>
        </authorList>
    </citation>
    <scope>NUCLEOTIDE SEQUENCE [LARGE SCALE GENOMIC DNA]</scope>
    <source>
        <strain evidence="2">CCUG 50347</strain>
    </source>
</reference>
<dbReference type="Pfam" id="PF02287">
    <property type="entry name" value="Dehydratase_SU"/>
    <property type="match status" value="1"/>
</dbReference>
<gene>
    <name evidence="1" type="ORF">ACFPEL_26820</name>
</gene>
<dbReference type="InterPro" id="IPR003207">
    <property type="entry name" value="Ppandiol/glycerol_DeHydtase_su"/>
</dbReference>
<evidence type="ECO:0000313" key="1">
    <source>
        <dbReference type="EMBL" id="MFC4836048.1"/>
    </source>
</evidence>
<dbReference type="Gene3D" id="1.10.1510.20">
    <property type="entry name" value="Propanediol/glycerol dehydratase, small subunit"/>
    <property type="match status" value="1"/>
</dbReference>
<dbReference type="NCBIfam" id="NF011972">
    <property type="entry name" value="PRK15443.1-3"/>
    <property type="match status" value="1"/>
</dbReference>
<evidence type="ECO:0000313" key="2">
    <source>
        <dbReference type="Proteomes" id="UP001595909"/>
    </source>
</evidence>
<sequence>MTTNPDLAPELTPADYPLSVHRPELLHTPTGKTLDDLTMAAVVAGDITSEDLRISPETLALQGQLAAAAGRRQLAENFQRASEMTTIPDAEVLEMYNSLRPNASTAAQLEEIASKLENTYSATTCAALVREAAQVYAARNLLAEEESPVAPLAPQEA</sequence>
<dbReference type="PIRSF" id="PIRSF018505">
    <property type="entry name" value="Prpndl_dhdrts_sm"/>
    <property type="match status" value="1"/>
</dbReference>
<keyword evidence="2" id="KW-1185">Reference proteome</keyword>
<proteinExistence type="predicted"/>
<comment type="caution">
    <text evidence="1">The sequence shown here is derived from an EMBL/GenBank/DDBJ whole genome shotgun (WGS) entry which is preliminary data.</text>
</comment>
<protein>
    <submittedName>
        <fullName evidence="1">Diol dehydratase small subunit</fullName>
    </submittedName>
</protein>
<organism evidence="1 2">
    <name type="scientific">Actinomycetospora chibensis</name>
    <dbReference type="NCBI Taxonomy" id="663606"/>
    <lineage>
        <taxon>Bacteria</taxon>
        <taxon>Bacillati</taxon>
        <taxon>Actinomycetota</taxon>
        <taxon>Actinomycetes</taxon>
        <taxon>Pseudonocardiales</taxon>
        <taxon>Pseudonocardiaceae</taxon>
        <taxon>Actinomycetospora</taxon>
    </lineage>
</organism>
<dbReference type="RefSeq" id="WP_274190056.1">
    <property type="nucleotide sequence ID" value="NZ_BAABHN010000052.1"/>
</dbReference>
<accession>A0ABV9RQE6</accession>
<dbReference type="InterPro" id="IPR036091">
    <property type="entry name" value="Prodiol/glycerol_DeHase__sf_su"/>
</dbReference>